<keyword evidence="2" id="KW-1185">Reference proteome</keyword>
<evidence type="ECO:0000313" key="1">
    <source>
        <dbReference type="EMBL" id="CAG8740529.1"/>
    </source>
</evidence>
<proteinExistence type="predicted"/>
<sequence length="111" mass="12959">MTRGDFVHPILSVDSGLNHTVHEIWIDPLPQHEETCEPFRYTYPFLVSAIVMVDPSSTRSITRIPDGEFEFLRVYYDKKQWRERIEALRATQTPDMIALATVEGYDMIENL</sequence>
<name>A0ACA9Q776_9GLOM</name>
<evidence type="ECO:0000313" key="2">
    <source>
        <dbReference type="Proteomes" id="UP000789525"/>
    </source>
</evidence>
<gene>
    <name evidence="1" type="ORF">ACOLOM_LOCUS12151</name>
</gene>
<reference evidence="1" key="1">
    <citation type="submission" date="2021-06" db="EMBL/GenBank/DDBJ databases">
        <authorList>
            <person name="Kallberg Y."/>
            <person name="Tangrot J."/>
            <person name="Rosling A."/>
        </authorList>
    </citation>
    <scope>NUCLEOTIDE SEQUENCE</scope>
    <source>
        <strain evidence="1">CL356</strain>
    </source>
</reference>
<dbReference type="Proteomes" id="UP000789525">
    <property type="component" value="Unassembled WGS sequence"/>
</dbReference>
<accession>A0ACA9Q776</accession>
<protein>
    <submittedName>
        <fullName evidence="1">735_t:CDS:1</fullName>
    </submittedName>
</protein>
<comment type="caution">
    <text evidence="1">The sequence shown here is derived from an EMBL/GenBank/DDBJ whole genome shotgun (WGS) entry which is preliminary data.</text>
</comment>
<dbReference type="EMBL" id="CAJVPT010047681">
    <property type="protein sequence ID" value="CAG8740529.1"/>
    <property type="molecule type" value="Genomic_DNA"/>
</dbReference>
<organism evidence="1 2">
    <name type="scientific">Acaulospora colombiana</name>
    <dbReference type="NCBI Taxonomy" id="27376"/>
    <lineage>
        <taxon>Eukaryota</taxon>
        <taxon>Fungi</taxon>
        <taxon>Fungi incertae sedis</taxon>
        <taxon>Mucoromycota</taxon>
        <taxon>Glomeromycotina</taxon>
        <taxon>Glomeromycetes</taxon>
        <taxon>Diversisporales</taxon>
        <taxon>Acaulosporaceae</taxon>
        <taxon>Acaulospora</taxon>
    </lineage>
</organism>